<evidence type="ECO:0000313" key="2">
    <source>
        <dbReference type="EMBL" id="CAF1033564.1"/>
    </source>
</evidence>
<dbReference type="Proteomes" id="UP000663868">
    <property type="component" value="Unassembled WGS sequence"/>
</dbReference>
<organism evidence="2 4">
    <name type="scientific">Adineta steineri</name>
    <dbReference type="NCBI Taxonomy" id="433720"/>
    <lineage>
        <taxon>Eukaryota</taxon>
        <taxon>Metazoa</taxon>
        <taxon>Spiralia</taxon>
        <taxon>Gnathifera</taxon>
        <taxon>Rotifera</taxon>
        <taxon>Eurotatoria</taxon>
        <taxon>Bdelloidea</taxon>
        <taxon>Adinetida</taxon>
        <taxon>Adinetidae</taxon>
        <taxon>Adineta</taxon>
    </lineage>
</organism>
<keyword evidence="1" id="KW-0472">Membrane</keyword>
<feature type="transmembrane region" description="Helical" evidence="1">
    <location>
        <begin position="24"/>
        <end position="50"/>
    </location>
</feature>
<gene>
    <name evidence="2" type="ORF">IZO911_LOCUS19388</name>
    <name evidence="3" type="ORF">KXQ929_LOCUS18201</name>
</gene>
<dbReference type="AlphaFoldDB" id="A0A814J5B7"/>
<accession>A0A814J5B7</accession>
<name>A0A814J5B7_9BILA</name>
<evidence type="ECO:0000313" key="4">
    <source>
        <dbReference type="Proteomes" id="UP000663860"/>
    </source>
</evidence>
<dbReference type="EMBL" id="CAJOBB010001176">
    <property type="protein sequence ID" value="CAF3820399.1"/>
    <property type="molecule type" value="Genomic_DNA"/>
</dbReference>
<feature type="transmembrane region" description="Helical" evidence="1">
    <location>
        <begin position="157"/>
        <end position="183"/>
    </location>
</feature>
<dbReference type="EMBL" id="CAJNOE010000193">
    <property type="protein sequence ID" value="CAF1033564.1"/>
    <property type="molecule type" value="Genomic_DNA"/>
</dbReference>
<proteinExistence type="predicted"/>
<keyword evidence="1" id="KW-0812">Transmembrane</keyword>
<evidence type="ECO:0000313" key="3">
    <source>
        <dbReference type="EMBL" id="CAF3820399.1"/>
    </source>
</evidence>
<comment type="caution">
    <text evidence="2">The sequence shown here is derived from an EMBL/GenBank/DDBJ whole genome shotgun (WGS) entry which is preliminary data.</text>
</comment>
<protein>
    <submittedName>
        <fullName evidence="2">Uncharacterized protein</fullName>
    </submittedName>
</protein>
<sequence length="205" mass="23881">MRKPSIQINSNKKVRRNHQNPQHVVWIISIATFTCIIAIVGAVLGSVGVIKQVHNRVDKSLSNEWETKCFVFQRVSIPYLCNPCNNLNCTTKFCLQEKFKVRYEIFDGTEIFSYININGNSKKQNIQIGQEYPCYYDRSTDYNSVKWEHKQWKSQTVMISIGISLIIIAFVVLTLLGIYMIVIERPRLNQLKRRNQMLTHLSAEH</sequence>
<reference evidence="2" key="1">
    <citation type="submission" date="2021-02" db="EMBL/GenBank/DDBJ databases">
        <authorList>
            <person name="Nowell W R."/>
        </authorList>
    </citation>
    <scope>NUCLEOTIDE SEQUENCE</scope>
</reference>
<keyword evidence="1" id="KW-1133">Transmembrane helix</keyword>
<evidence type="ECO:0000256" key="1">
    <source>
        <dbReference type="SAM" id="Phobius"/>
    </source>
</evidence>
<dbReference type="Proteomes" id="UP000663860">
    <property type="component" value="Unassembled WGS sequence"/>
</dbReference>